<dbReference type="InterPro" id="IPR036691">
    <property type="entry name" value="Endo/exonu/phosph_ase_sf"/>
</dbReference>
<comment type="caution">
    <text evidence="2">The sequence shown here is derived from an EMBL/GenBank/DDBJ whole genome shotgun (WGS) entry which is preliminary data.</text>
</comment>
<evidence type="ECO:0000313" key="2">
    <source>
        <dbReference type="EMBL" id="KAK9868054.1"/>
    </source>
</evidence>
<keyword evidence="3" id="KW-1185">Reference proteome</keyword>
<dbReference type="CDD" id="cd20335">
    <property type="entry name" value="BRcat_RBR"/>
    <property type="match status" value="1"/>
</dbReference>
<dbReference type="PANTHER" id="PTHR12121">
    <property type="entry name" value="CARBON CATABOLITE REPRESSOR PROTEIN 4"/>
    <property type="match status" value="1"/>
</dbReference>
<dbReference type="PANTHER" id="PTHR12121:SF100">
    <property type="entry name" value="POLY(A)-SPECIFIC RIBONUCLEASE"/>
    <property type="match status" value="1"/>
</dbReference>
<dbReference type="Proteomes" id="UP001485043">
    <property type="component" value="Unassembled WGS sequence"/>
</dbReference>
<reference evidence="2 3" key="1">
    <citation type="journal article" date="2024" name="Nat. Commun.">
        <title>Phylogenomics reveals the evolutionary origins of lichenization in chlorophyte algae.</title>
        <authorList>
            <person name="Puginier C."/>
            <person name="Libourel C."/>
            <person name="Otte J."/>
            <person name="Skaloud P."/>
            <person name="Haon M."/>
            <person name="Grisel S."/>
            <person name="Petersen M."/>
            <person name="Berrin J.G."/>
            <person name="Delaux P.M."/>
            <person name="Dal Grande F."/>
            <person name="Keller J."/>
        </authorList>
    </citation>
    <scope>NUCLEOTIDE SEQUENCE [LARGE SCALE GENOMIC DNA]</scope>
    <source>
        <strain evidence="2 3">SAG 2523</strain>
    </source>
</reference>
<protein>
    <recommendedName>
        <fullName evidence="1">Endonuclease/exonuclease/phosphatase domain-containing protein</fullName>
    </recommendedName>
</protein>
<sequence length="701" mass="77625">MTMLRSFRAVEGVLAEAPSLTLVTYNLLAQRCVRNHTYCQPASLLDWGNRYPKMLKEITGYAPDLLFLQEVQEPHFRESFQPDLGKHMLKGLQYALQIHADSEFLGEPEQGPCLLYSTDRFHAPIAWRCIRFQDAIAEQPCAALEMKTRQQEDGAVLALLKEKSTGRVILAASVHLYFHPDWPDLKALQAQALCHQAAAFAAEHGQADAQVIIGGDFNSLWRKYVSDLFDEVPEGTPYVTSGAYELLHHGRLLGSHPQHPAVYRSPLQSKAPLQVPFDLASAGLAASGKEPPVTNCTTTFRGCLDYIWLARKGFVVSHWLSMPYGDDAPADPADVEFGAIPDSSWPTRNLLTPAKQQKSQPAFEQDQSVWYTDRTGVLIEANITAIDRSVRPWAYSICLAGAPTTRETEADRLQPVTSPCIHASDNEPCSLTLAPCPTPGCRGQLPDSNLQELRPDLFSRWYRCPVCTNDFCDACLSVPYHQGWTCEQHRLPSCLFCPAKVAPADPVASDLCGHLCHAQCAEEQLQKGYPGPNISFNFLFCPSCGPGHAAEQDGCPQHALARPHLDHTALQLPLRKPLLLRDHVANAARVRLRTEGLLHSEPALQPGRMSGAEYDGRPVDYALSKFLFFECSKCCKPYFGGQRECGAGPAHEGASFDKEELLCGTCAGSDKCQLHGADFIEWKCHYCCNVSSWFCWGTTHM</sequence>
<feature type="domain" description="Endonuclease/exonuclease/phosphatase" evidence="1">
    <location>
        <begin position="24"/>
        <end position="321"/>
    </location>
</feature>
<name>A0AAW1TET5_9CHLO</name>
<dbReference type="GO" id="GO:0000175">
    <property type="term" value="F:3'-5'-RNA exonuclease activity"/>
    <property type="evidence" value="ECO:0007669"/>
    <property type="project" value="TreeGrafter"/>
</dbReference>
<dbReference type="AlphaFoldDB" id="A0AAW1TET5"/>
<evidence type="ECO:0000259" key="1">
    <source>
        <dbReference type="Pfam" id="PF03372"/>
    </source>
</evidence>
<dbReference type="Pfam" id="PF03372">
    <property type="entry name" value="Exo_endo_phos"/>
    <property type="match status" value="1"/>
</dbReference>
<accession>A0AAW1TET5</accession>
<proteinExistence type="predicted"/>
<dbReference type="EMBL" id="JALJOV010000048">
    <property type="protein sequence ID" value="KAK9868054.1"/>
    <property type="molecule type" value="Genomic_DNA"/>
</dbReference>
<evidence type="ECO:0000313" key="3">
    <source>
        <dbReference type="Proteomes" id="UP001485043"/>
    </source>
</evidence>
<dbReference type="InterPro" id="IPR005135">
    <property type="entry name" value="Endo/exonuclease/phosphatase"/>
</dbReference>
<dbReference type="InterPro" id="IPR050410">
    <property type="entry name" value="CCR4/nocturin_mRNA_transcr"/>
</dbReference>
<dbReference type="SUPFAM" id="SSF56219">
    <property type="entry name" value="DNase I-like"/>
    <property type="match status" value="1"/>
</dbReference>
<gene>
    <name evidence="2" type="ORF">WJX84_005710</name>
</gene>
<organism evidence="2 3">
    <name type="scientific">Apatococcus fuscideae</name>
    <dbReference type="NCBI Taxonomy" id="2026836"/>
    <lineage>
        <taxon>Eukaryota</taxon>
        <taxon>Viridiplantae</taxon>
        <taxon>Chlorophyta</taxon>
        <taxon>core chlorophytes</taxon>
        <taxon>Trebouxiophyceae</taxon>
        <taxon>Chlorellales</taxon>
        <taxon>Chlorellaceae</taxon>
        <taxon>Apatococcus</taxon>
    </lineage>
</organism>
<dbReference type="Gene3D" id="3.60.10.10">
    <property type="entry name" value="Endonuclease/exonuclease/phosphatase"/>
    <property type="match status" value="1"/>
</dbReference>